<dbReference type="Proteomes" id="UP000799424">
    <property type="component" value="Unassembled WGS sequence"/>
</dbReference>
<protein>
    <submittedName>
        <fullName evidence="1">Uncharacterized protein</fullName>
    </submittedName>
</protein>
<organism evidence="1 2">
    <name type="scientific">Ophiobolus disseminans</name>
    <dbReference type="NCBI Taxonomy" id="1469910"/>
    <lineage>
        <taxon>Eukaryota</taxon>
        <taxon>Fungi</taxon>
        <taxon>Dikarya</taxon>
        <taxon>Ascomycota</taxon>
        <taxon>Pezizomycotina</taxon>
        <taxon>Dothideomycetes</taxon>
        <taxon>Pleosporomycetidae</taxon>
        <taxon>Pleosporales</taxon>
        <taxon>Pleosporineae</taxon>
        <taxon>Phaeosphaeriaceae</taxon>
        <taxon>Ophiobolus</taxon>
    </lineage>
</organism>
<evidence type="ECO:0000313" key="2">
    <source>
        <dbReference type="Proteomes" id="UP000799424"/>
    </source>
</evidence>
<accession>A0A6A6ZWH5</accession>
<proteinExistence type="predicted"/>
<dbReference type="EMBL" id="MU006228">
    <property type="protein sequence ID" value="KAF2825196.1"/>
    <property type="molecule type" value="Genomic_DNA"/>
</dbReference>
<name>A0A6A6ZWH5_9PLEO</name>
<gene>
    <name evidence="1" type="ORF">CC86DRAFT_383123</name>
</gene>
<dbReference type="AlphaFoldDB" id="A0A6A6ZWH5"/>
<evidence type="ECO:0000313" key="1">
    <source>
        <dbReference type="EMBL" id="KAF2825196.1"/>
    </source>
</evidence>
<keyword evidence="2" id="KW-1185">Reference proteome</keyword>
<reference evidence="1" key="1">
    <citation type="journal article" date="2020" name="Stud. Mycol.">
        <title>101 Dothideomycetes genomes: a test case for predicting lifestyles and emergence of pathogens.</title>
        <authorList>
            <person name="Haridas S."/>
            <person name="Albert R."/>
            <person name="Binder M."/>
            <person name="Bloem J."/>
            <person name="Labutti K."/>
            <person name="Salamov A."/>
            <person name="Andreopoulos B."/>
            <person name="Baker S."/>
            <person name="Barry K."/>
            <person name="Bills G."/>
            <person name="Bluhm B."/>
            <person name="Cannon C."/>
            <person name="Castanera R."/>
            <person name="Culley D."/>
            <person name="Daum C."/>
            <person name="Ezra D."/>
            <person name="Gonzalez J."/>
            <person name="Henrissat B."/>
            <person name="Kuo A."/>
            <person name="Liang C."/>
            <person name="Lipzen A."/>
            <person name="Lutzoni F."/>
            <person name="Magnuson J."/>
            <person name="Mondo S."/>
            <person name="Nolan M."/>
            <person name="Ohm R."/>
            <person name="Pangilinan J."/>
            <person name="Park H.-J."/>
            <person name="Ramirez L."/>
            <person name="Alfaro M."/>
            <person name="Sun H."/>
            <person name="Tritt A."/>
            <person name="Yoshinaga Y."/>
            <person name="Zwiers L.-H."/>
            <person name="Turgeon B."/>
            <person name="Goodwin S."/>
            <person name="Spatafora J."/>
            <person name="Crous P."/>
            <person name="Grigoriev I."/>
        </authorList>
    </citation>
    <scope>NUCLEOTIDE SEQUENCE</scope>
    <source>
        <strain evidence="1">CBS 113818</strain>
    </source>
</reference>
<sequence>MPQPPTTETTSKCSDLLKNRLQGKPPIDRRIRCRDAVQTGLVKVTFGARCGSLYVGAKCGRGKSRSYYGGNIGSPRALDKLYHAAITQRVQSRRPFAINNPLLRCNVPDPPTLVQTTSASIRIQHENSKEKQLADLAFKHRRPGFLINHLVSAGHTSFQGRHSASTRAS</sequence>